<name>A0A1S3DQF6_DIACI</name>
<evidence type="ECO:0000256" key="1">
    <source>
        <dbReference type="SAM" id="MobiDB-lite"/>
    </source>
</evidence>
<dbReference type="RefSeq" id="XP_008485886.1">
    <property type="nucleotide sequence ID" value="XM_008487664.2"/>
</dbReference>
<reference evidence="3" key="1">
    <citation type="submission" date="2025-08" db="UniProtKB">
        <authorList>
            <consortium name="RefSeq"/>
        </authorList>
    </citation>
    <scope>IDENTIFICATION</scope>
</reference>
<accession>A0A1S3DQF6</accession>
<dbReference type="AlphaFoldDB" id="A0A1S3DQF6"/>
<proteinExistence type="predicted"/>
<protein>
    <submittedName>
        <fullName evidence="3">Uncharacterized protein LOC103522559</fullName>
    </submittedName>
</protein>
<feature type="region of interest" description="Disordered" evidence="1">
    <location>
        <begin position="25"/>
        <end position="50"/>
    </location>
</feature>
<dbReference type="PaxDb" id="121845-A0A1S3DQF6"/>
<dbReference type="GeneID" id="103522559"/>
<dbReference type="Proteomes" id="UP000079169">
    <property type="component" value="Unplaced"/>
</dbReference>
<dbReference type="KEGG" id="dci:103522559"/>
<sequence length="140" mass="16018">MTSPNSLTKKKQTFFVNMGDVLAKESEQVKTSVEEDTWDNREDADGASSVEESIIRDLQERLSLTVGASDDNYESDDSGTQCDCDACQEPIMSIRNPHFDRVQEHWQKLRMFIQIVYKQAVEGKSLDPAYQKQIQTIIHE</sequence>
<evidence type="ECO:0000313" key="3">
    <source>
        <dbReference type="RefSeq" id="XP_008485886.1"/>
    </source>
</evidence>
<gene>
    <name evidence="3" type="primary">LOC103522559</name>
</gene>
<organism evidence="2 3">
    <name type="scientific">Diaphorina citri</name>
    <name type="common">Asian citrus psyllid</name>
    <dbReference type="NCBI Taxonomy" id="121845"/>
    <lineage>
        <taxon>Eukaryota</taxon>
        <taxon>Metazoa</taxon>
        <taxon>Ecdysozoa</taxon>
        <taxon>Arthropoda</taxon>
        <taxon>Hexapoda</taxon>
        <taxon>Insecta</taxon>
        <taxon>Pterygota</taxon>
        <taxon>Neoptera</taxon>
        <taxon>Paraneoptera</taxon>
        <taxon>Hemiptera</taxon>
        <taxon>Sternorrhyncha</taxon>
        <taxon>Psylloidea</taxon>
        <taxon>Psyllidae</taxon>
        <taxon>Diaphorininae</taxon>
        <taxon>Diaphorina</taxon>
    </lineage>
</organism>
<keyword evidence="2" id="KW-1185">Reference proteome</keyword>
<evidence type="ECO:0000313" key="2">
    <source>
        <dbReference type="Proteomes" id="UP000079169"/>
    </source>
</evidence>